<dbReference type="EMBL" id="JAEACQ010000204">
    <property type="protein sequence ID" value="MBL7629034.1"/>
    <property type="molecule type" value="Genomic_DNA"/>
</dbReference>
<dbReference type="AlphaFoldDB" id="A0A937RKK2"/>
<protein>
    <submittedName>
        <fullName evidence="2">Uncharacterized protein</fullName>
    </submittedName>
</protein>
<evidence type="ECO:0000313" key="2">
    <source>
        <dbReference type="EMBL" id="MBL7629034.1"/>
    </source>
</evidence>
<name>A0A937RKK2_9ACTN</name>
<proteinExistence type="predicted"/>
<reference evidence="2" key="1">
    <citation type="submission" date="2020-12" db="EMBL/GenBank/DDBJ databases">
        <title>Genomic characterization of non-nitrogen-fixing Frankia strains.</title>
        <authorList>
            <person name="Carlos-Shanley C."/>
            <person name="Guerra T."/>
            <person name="Hahn D."/>
        </authorList>
    </citation>
    <scope>NUCLEOTIDE SEQUENCE</scope>
    <source>
        <strain evidence="2">CN6</strain>
    </source>
</reference>
<sequence length="69" mass="6998">MTRSFPSLSRVGGMLRGLTSSVDADHGAAGGEADVPEWVVAQRGPGRPGASGAPAERPLALPPRLGVFC</sequence>
<organism evidence="2 3">
    <name type="scientific">Frankia nepalensis</name>
    <dbReference type="NCBI Taxonomy" id="1836974"/>
    <lineage>
        <taxon>Bacteria</taxon>
        <taxon>Bacillati</taxon>
        <taxon>Actinomycetota</taxon>
        <taxon>Actinomycetes</taxon>
        <taxon>Frankiales</taxon>
        <taxon>Frankiaceae</taxon>
        <taxon>Frankia</taxon>
    </lineage>
</organism>
<evidence type="ECO:0000256" key="1">
    <source>
        <dbReference type="SAM" id="MobiDB-lite"/>
    </source>
</evidence>
<evidence type="ECO:0000313" key="3">
    <source>
        <dbReference type="Proteomes" id="UP000604475"/>
    </source>
</evidence>
<keyword evidence="3" id="KW-1185">Reference proteome</keyword>
<feature type="region of interest" description="Disordered" evidence="1">
    <location>
        <begin position="41"/>
        <end position="69"/>
    </location>
</feature>
<comment type="caution">
    <text evidence="2">The sequence shown here is derived from an EMBL/GenBank/DDBJ whole genome shotgun (WGS) entry which is preliminary data.</text>
</comment>
<gene>
    <name evidence="2" type="ORF">I7412_18100</name>
</gene>
<dbReference type="Proteomes" id="UP000604475">
    <property type="component" value="Unassembled WGS sequence"/>
</dbReference>
<dbReference type="RefSeq" id="WP_203003503.1">
    <property type="nucleotide sequence ID" value="NZ_JADWYU010000160.1"/>
</dbReference>
<accession>A0A937RKK2</accession>